<dbReference type="InterPro" id="IPR001330">
    <property type="entry name" value="Prenyltrans"/>
</dbReference>
<evidence type="ECO:0000256" key="8">
    <source>
        <dbReference type="ARBA" id="ARBA00022833"/>
    </source>
</evidence>
<sequence>MRARTKNQGTRNRVVFPGRAVVASILQAKNSQRRAATSTTPDRLIDISANGQTPAMIPDLFTSPPPIRDELQSATTVTQDDTVDLCLPFLSGEKNEGCNGYGVPHLDRQRHIRFLHKQLGGFPAPFVAADASRPWFLFWSLNGLSLLGEDVSSYRASLIDTARSMQNDAGGFGGGNGQMSHLATTYAMVLALTLVGGDSVYEVVDRRAMWKWLCALKQPNGGFQMAVGGEVDVRGAYCATVVISLLNLPTDLTPESPAWTPDHPTLFTKLPEYVQRCQTFEGGISAHPGAEAHGAYAFCALGCLAILDSPDRIIPRYLDVPRLISWLSSRQYAPEGGFSGRTNKLVDGCYSHWVGGCWPLIEAALIGGAAATAAGGGGYAPPLGHDQPGHKHKLPLTSRSLYSREGLIRYIMCCCQDQTKRGGLRDKPGRTSDGYHTCYVLAGLSSAQHKSKLVDAGVPGVDATECDAGSTGGTMLSVGGQPYLNTSWSVTPYLDEAQIFDEHDRLVPLHPLYALPVGCVADIKRYFDAKPGF</sequence>
<dbReference type="InterPro" id="IPR008930">
    <property type="entry name" value="Terpenoid_cyclase/PrenylTrfase"/>
</dbReference>
<evidence type="ECO:0000256" key="6">
    <source>
        <dbReference type="ARBA" id="ARBA00022723"/>
    </source>
</evidence>
<keyword evidence="4 9" id="KW-0637">Prenyltransferase</keyword>
<evidence type="ECO:0000256" key="3">
    <source>
        <dbReference type="ARBA" id="ARBA00015798"/>
    </source>
</evidence>
<evidence type="ECO:0000313" key="12">
    <source>
        <dbReference type="Proteomes" id="UP001600888"/>
    </source>
</evidence>
<gene>
    <name evidence="11" type="ORF">FJTKL_11267</name>
</gene>
<evidence type="ECO:0000256" key="2">
    <source>
        <dbReference type="ARBA" id="ARBA00012702"/>
    </source>
</evidence>
<reference evidence="11 12" key="1">
    <citation type="submission" date="2024-03" db="EMBL/GenBank/DDBJ databases">
        <title>A high-quality draft genome sequence of Diaporthe vaccinii, a causative agent of upright dieback and viscid rot disease in cranberry plants.</title>
        <authorList>
            <person name="Sarrasin M."/>
            <person name="Lang B.F."/>
            <person name="Burger G."/>
        </authorList>
    </citation>
    <scope>NUCLEOTIDE SEQUENCE [LARGE SCALE GENOMIC DNA]</scope>
    <source>
        <strain evidence="11 12">IS7</strain>
    </source>
</reference>
<comment type="caution">
    <text evidence="11">The sequence shown here is derived from an EMBL/GenBank/DDBJ whole genome shotgun (WGS) entry which is preliminary data.</text>
</comment>
<organism evidence="11 12">
    <name type="scientific">Diaporthe vaccinii</name>
    <dbReference type="NCBI Taxonomy" id="105482"/>
    <lineage>
        <taxon>Eukaryota</taxon>
        <taxon>Fungi</taxon>
        <taxon>Dikarya</taxon>
        <taxon>Ascomycota</taxon>
        <taxon>Pezizomycotina</taxon>
        <taxon>Sordariomycetes</taxon>
        <taxon>Sordariomycetidae</taxon>
        <taxon>Diaporthales</taxon>
        <taxon>Diaporthaceae</taxon>
        <taxon>Diaporthe</taxon>
        <taxon>Diaporthe eres species complex</taxon>
    </lineage>
</organism>
<keyword evidence="5 9" id="KW-0808">Transferase</keyword>
<comment type="subunit">
    <text evidence="9">Heterodimer of an alpha and a beta subunit.</text>
</comment>
<keyword evidence="8 9" id="KW-0862">Zinc</keyword>
<dbReference type="InterPro" id="IPR026872">
    <property type="entry name" value="FTB"/>
</dbReference>
<keyword evidence="7" id="KW-0677">Repeat</keyword>
<evidence type="ECO:0000313" key="11">
    <source>
        <dbReference type="EMBL" id="KAL2281794.1"/>
    </source>
</evidence>
<dbReference type="InterPro" id="IPR045089">
    <property type="entry name" value="PGGT1B-like"/>
</dbReference>
<dbReference type="PANTHER" id="PTHR11774:SF6">
    <property type="entry name" value="PROTEIN FARNESYLTRANSFERASE SUBUNIT BETA"/>
    <property type="match status" value="1"/>
</dbReference>
<comment type="catalytic activity">
    <reaction evidence="9">
        <text>L-cysteinyl-[protein] + (2E,6E)-farnesyl diphosphate = S-(2E,6E)-farnesyl-L-cysteinyl-[protein] + diphosphate</text>
        <dbReference type="Rhea" id="RHEA:13345"/>
        <dbReference type="Rhea" id="RHEA-COMP:10131"/>
        <dbReference type="Rhea" id="RHEA-COMP:11535"/>
        <dbReference type="ChEBI" id="CHEBI:29950"/>
        <dbReference type="ChEBI" id="CHEBI:33019"/>
        <dbReference type="ChEBI" id="CHEBI:86019"/>
        <dbReference type="ChEBI" id="CHEBI:175763"/>
    </reaction>
</comment>
<feature type="domain" description="Prenyltransferase alpha-alpha toroid" evidence="10">
    <location>
        <begin position="106"/>
        <end position="457"/>
    </location>
</feature>
<keyword evidence="6 9" id="KW-0479">Metal-binding</keyword>
<accession>A0ABR4EH95</accession>
<evidence type="ECO:0000256" key="9">
    <source>
        <dbReference type="RuleBase" id="RU365056"/>
    </source>
</evidence>
<keyword evidence="12" id="KW-1185">Reference proteome</keyword>
<dbReference type="Proteomes" id="UP001600888">
    <property type="component" value="Unassembled WGS sequence"/>
</dbReference>
<dbReference type="Gene3D" id="1.50.10.20">
    <property type="match status" value="1"/>
</dbReference>
<comment type="cofactor">
    <cofactor evidence="9">
        <name>Zn(2+)</name>
        <dbReference type="ChEBI" id="CHEBI:29105"/>
    </cofactor>
    <text evidence="9">Binds 1 zinc ion per subunit.</text>
</comment>
<protein>
    <recommendedName>
        <fullName evidence="3 9">Protein farnesyltransferase subunit beta</fullName>
        <shortName evidence="9">FTase-beta</shortName>
        <ecNumber evidence="2 9">2.5.1.58</ecNumber>
    </recommendedName>
</protein>
<comment type="similarity">
    <text evidence="1 9">Belongs to the protein prenyltransferase subunit beta family.</text>
</comment>
<evidence type="ECO:0000259" key="10">
    <source>
        <dbReference type="Pfam" id="PF00432"/>
    </source>
</evidence>
<dbReference type="SUPFAM" id="SSF48239">
    <property type="entry name" value="Terpenoid cyclases/Protein prenyltransferases"/>
    <property type="match status" value="1"/>
</dbReference>
<evidence type="ECO:0000256" key="7">
    <source>
        <dbReference type="ARBA" id="ARBA00022737"/>
    </source>
</evidence>
<evidence type="ECO:0000256" key="1">
    <source>
        <dbReference type="ARBA" id="ARBA00010497"/>
    </source>
</evidence>
<dbReference type="EC" id="2.5.1.58" evidence="2 9"/>
<dbReference type="EMBL" id="JBAWTH010000054">
    <property type="protein sequence ID" value="KAL2281794.1"/>
    <property type="molecule type" value="Genomic_DNA"/>
</dbReference>
<proteinExistence type="inferred from homology"/>
<dbReference type="CDD" id="cd02893">
    <property type="entry name" value="FTase"/>
    <property type="match status" value="1"/>
</dbReference>
<evidence type="ECO:0000256" key="5">
    <source>
        <dbReference type="ARBA" id="ARBA00022679"/>
    </source>
</evidence>
<evidence type="ECO:0000256" key="4">
    <source>
        <dbReference type="ARBA" id="ARBA00022602"/>
    </source>
</evidence>
<dbReference type="PANTHER" id="PTHR11774">
    <property type="entry name" value="GERANYLGERANYL TRANSFERASE TYPE BETA SUBUNIT"/>
    <property type="match status" value="1"/>
</dbReference>
<comment type="function">
    <text evidence="9">Catalyzes the transfer of a farnesyl moiety from farnesyl diphosphate to a cysteine at the fourth position from the C-terminus of several proteins. The beta subunit is responsible for peptide-binding.</text>
</comment>
<name>A0ABR4EH95_9PEZI</name>
<dbReference type="Pfam" id="PF00432">
    <property type="entry name" value="Prenyltrans"/>
    <property type="match status" value="1"/>
</dbReference>